<proteinExistence type="predicted"/>
<reference evidence="2 3" key="1">
    <citation type="journal article" date="2006" name="Science">
        <title>Phytophthora genome sequences uncover evolutionary origins and mechanisms of pathogenesis.</title>
        <authorList>
            <person name="Tyler B.M."/>
            <person name="Tripathy S."/>
            <person name="Zhang X."/>
            <person name="Dehal P."/>
            <person name="Jiang R.H."/>
            <person name="Aerts A."/>
            <person name="Arredondo F.D."/>
            <person name="Baxter L."/>
            <person name="Bensasson D."/>
            <person name="Beynon J.L."/>
            <person name="Chapman J."/>
            <person name="Damasceno C.M."/>
            <person name="Dorrance A.E."/>
            <person name="Dou D."/>
            <person name="Dickerman A.W."/>
            <person name="Dubchak I.L."/>
            <person name="Garbelotto M."/>
            <person name="Gijzen M."/>
            <person name="Gordon S.G."/>
            <person name="Govers F."/>
            <person name="Grunwald N.J."/>
            <person name="Huang W."/>
            <person name="Ivors K.L."/>
            <person name="Jones R.W."/>
            <person name="Kamoun S."/>
            <person name="Krampis K."/>
            <person name="Lamour K.H."/>
            <person name="Lee M.K."/>
            <person name="McDonald W.H."/>
            <person name="Medina M."/>
            <person name="Meijer H.J."/>
            <person name="Nordberg E.K."/>
            <person name="Maclean D.J."/>
            <person name="Ospina-Giraldo M.D."/>
            <person name="Morris P.F."/>
            <person name="Phuntumart V."/>
            <person name="Putnam N.H."/>
            <person name="Rash S."/>
            <person name="Rose J.K."/>
            <person name="Sakihama Y."/>
            <person name="Salamov A.A."/>
            <person name="Savidor A."/>
            <person name="Scheuring C.F."/>
            <person name="Smith B.M."/>
            <person name="Sobral B.W."/>
            <person name="Terry A."/>
            <person name="Torto-Alalibo T.A."/>
            <person name="Win J."/>
            <person name="Xu Z."/>
            <person name="Zhang H."/>
            <person name="Grigoriev I.V."/>
            <person name="Rokhsar D.S."/>
            <person name="Boore J.L."/>
        </authorList>
    </citation>
    <scope>NUCLEOTIDE SEQUENCE [LARGE SCALE GENOMIC DNA]</scope>
    <source>
        <strain evidence="2 3">P6497</strain>
    </source>
</reference>
<dbReference type="AlphaFoldDB" id="G4Z1I9"/>
<dbReference type="OMA" id="GCKKARR"/>
<sequence>WQVDVEAQTCGYRIFLKVGGSIHLSYGLTVRDKLDLFDRTRLVYRGCKKARRERSEQQPAGRPTKNRTALELAYET</sequence>
<dbReference type="Proteomes" id="UP000002640">
    <property type="component" value="Unassembled WGS sequence"/>
</dbReference>
<gene>
    <name evidence="2" type="ORF">PHYSODRAFT_480134</name>
</gene>
<dbReference type="GeneID" id="20655222"/>
<feature type="non-terminal residue" evidence="2">
    <location>
        <position position="1"/>
    </location>
</feature>
<keyword evidence="3" id="KW-1185">Reference proteome</keyword>
<organism evidence="2 3">
    <name type="scientific">Phytophthora sojae (strain P6497)</name>
    <name type="common">Soybean stem and root rot agent</name>
    <name type="synonym">Phytophthora megasperma f. sp. glycines</name>
    <dbReference type="NCBI Taxonomy" id="1094619"/>
    <lineage>
        <taxon>Eukaryota</taxon>
        <taxon>Sar</taxon>
        <taxon>Stramenopiles</taxon>
        <taxon>Oomycota</taxon>
        <taxon>Peronosporomycetes</taxon>
        <taxon>Peronosporales</taxon>
        <taxon>Peronosporaceae</taxon>
        <taxon>Phytophthora</taxon>
    </lineage>
</organism>
<evidence type="ECO:0000313" key="3">
    <source>
        <dbReference type="Proteomes" id="UP000002640"/>
    </source>
</evidence>
<name>G4Z1I9_PHYSP</name>
<dbReference type="KEGG" id="psoj:PHYSODRAFT_480134"/>
<evidence type="ECO:0000313" key="2">
    <source>
        <dbReference type="EMBL" id="EGZ25900.1"/>
    </source>
</evidence>
<evidence type="ECO:0000256" key="1">
    <source>
        <dbReference type="SAM" id="MobiDB-lite"/>
    </source>
</evidence>
<accession>G4Z1I9</accession>
<dbReference type="InParanoid" id="G4Z1I9"/>
<dbReference type="EMBL" id="JH159152">
    <property type="protein sequence ID" value="EGZ25900.1"/>
    <property type="molecule type" value="Genomic_DNA"/>
</dbReference>
<feature type="region of interest" description="Disordered" evidence="1">
    <location>
        <begin position="51"/>
        <end position="76"/>
    </location>
</feature>
<dbReference type="RefSeq" id="XP_009521188.1">
    <property type="nucleotide sequence ID" value="XM_009522893.1"/>
</dbReference>
<protein>
    <submittedName>
        <fullName evidence="2">Uncharacterized protein</fullName>
    </submittedName>
</protein>